<protein>
    <submittedName>
        <fullName evidence="1">CopG family transcriptional regulator</fullName>
    </submittedName>
</protein>
<comment type="caution">
    <text evidence="1">The sequence shown here is derived from an EMBL/GenBank/DDBJ whole genome shotgun (WGS) entry which is preliminary data.</text>
</comment>
<evidence type="ECO:0000313" key="2">
    <source>
        <dbReference type="Proteomes" id="UP001596099"/>
    </source>
</evidence>
<gene>
    <name evidence="1" type="ORF">ACFPYI_12980</name>
</gene>
<sequence length="49" mass="5761">MRKYTLLCEDRQARAIERLAHEFDMTQEAVLRQLLAAGLDSLDRVERID</sequence>
<keyword evidence="2" id="KW-1185">Reference proteome</keyword>
<reference evidence="1 2" key="1">
    <citation type="journal article" date="2019" name="Int. J. Syst. Evol. Microbiol.">
        <title>The Global Catalogue of Microorganisms (GCM) 10K type strain sequencing project: providing services to taxonomists for standard genome sequencing and annotation.</title>
        <authorList>
            <consortium name="The Broad Institute Genomics Platform"/>
            <consortium name="The Broad Institute Genome Sequencing Center for Infectious Disease"/>
            <person name="Wu L."/>
            <person name="Ma J."/>
        </authorList>
    </citation>
    <scope>NUCLEOTIDE SEQUENCE [LARGE SCALE GENOMIC DNA]</scope>
    <source>
        <strain evidence="1 2">CGMCC 1.12543</strain>
    </source>
</reference>
<evidence type="ECO:0000313" key="1">
    <source>
        <dbReference type="EMBL" id="MFC5972248.1"/>
    </source>
</evidence>
<organism evidence="1 2">
    <name type="scientific">Halomarina salina</name>
    <dbReference type="NCBI Taxonomy" id="1872699"/>
    <lineage>
        <taxon>Archaea</taxon>
        <taxon>Methanobacteriati</taxon>
        <taxon>Methanobacteriota</taxon>
        <taxon>Stenosarchaea group</taxon>
        <taxon>Halobacteria</taxon>
        <taxon>Halobacteriales</taxon>
        <taxon>Natronomonadaceae</taxon>
        <taxon>Halomarina</taxon>
    </lineage>
</organism>
<dbReference type="EMBL" id="JBHSQH010000001">
    <property type="protein sequence ID" value="MFC5972248.1"/>
    <property type="molecule type" value="Genomic_DNA"/>
</dbReference>
<dbReference type="Proteomes" id="UP001596099">
    <property type="component" value="Unassembled WGS sequence"/>
</dbReference>
<dbReference type="RefSeq" id="WP_247415366.1">
    <property type="nucleotide sequence ID" value="NZ_JALLGW010000001.1"/>
</dbReference>
<proteinExistence type="predicted"/>
<dbReference type="AlphaFoldDB" id="A0ABD5RP81"/>
<name>A0ABD5RP81_9EURY</name>
<accession>A0ABD5RP81</accession>